<feature type="non-terminal residue" evidence="1">
    <location>
        <position position="1"/>
    </location>
</feature>
<name>A0A1A8GS90_9TELE</name>
<feature type="non-terminal residue" evidence="1">
    <location>
        <position position="65"/>
    </location>
</feature>
<proteinExistence type="predicted"/>
<sequence length="65" mass="7725">ISELLYLFLGLKYFYVHKYQRCSRLYKLLINQQHLTYNESTSCITLVYKTGQSRLLEGAQEGNHH</sequence>
<dbReference type="AlphaFoldDB" id="A0A1A8GS90"/>
<gene>
    <name evidence="1" type="primary">Nfu_g_1_023581</name>
</gene>
<organism evidence="1">
    <name type="scientific">Nothobranchius korthausae</name>
    <dbReference type="NCBI Taxonomy" id="1143690"/>
    <lineage>
        <taxon>Eukaryota</taxon>
        <taxon>Metazoa</taxon>
        <taxon>Chordata</taxon>
        <taxon>Craniata</taxon>
        <taxon>Vertebrata</taxon>
        <taxon>Euteleostomi</taxon>
        <taxon>Actinopterygii</taxon>
        <taxon>Neopterygii</taxon>
        <taxon>Teleostei</taxon>
        <taxon>Neoteleostei</taxon>
        <taxon>Acanthomorphata</taxon>
        <taxon>Ovalentaria</taxon>
        <taxon>Atherinomorphae</taxon>
        <taxon>Cyprinodontiformes</taxon>
        <taxon>Nothobranchiidae</taxon>
        <taxon>Nothobranchius</taxon>
    </lineage>
</organism>
<evidence type="ECO:0000313" key="1">
    <source>
        <dbReference type="EMBL" id="SBQ73841.1"/>
    </source>
</evidence>
<reference evidence="1" key="1">
    <citation type="submission" date="2016-05" db="EMBL/GenBank/DDBJ databases">
        <authorList>
            <person name="Lavstsen T."/>
            <person name="Jespersen J.S."/>
        </authorList>
    </citation>
    <scope>NUCLEOTIDE SEQUENCE</scope>
    <source>
        <tissue evidence="1">Brain</tissue>
    </source>
</reference>
<dbReference type="EMBL" id="HAEC01005764">
    <property type="protein sequence ID" value="SBQ73841.1"/>
    <property type="molecule type" value="Transcribed_RNA"/>
</dbReference>
<accession>A0A1A8GS90</accession>
<reference evidence="1" key="2">
    <citation type="submission" date="2016-06" db="EMBL/GenBank/DDBJ databases">
        <title>The genome of a short-lived fish provides insights into sex chromosome evolution and the genetic control of aging.</title>
        <authorList>
            <person name="Reichwald K."/>
            <person name="Felder M."/>
            <person name="Petzold A."/>
            <person name="Koch P."/>
            <person name="Groth M."/>
            <person name="Platzer M."/>
        </authorList>
    </citation>
    <scope>NUCLEOTIDE SEQUENCE</scope>
    <source>
        <tissue evidence="1">Brain</tissue>
    </source>
</reference>
<protein>
    <submittedName>
        <fullName evidence="1">Uncharacterized protein</fullName>
    </submittedName>
</protein>